<keyword evidence="4" id="KW-1185">Reference proteome</keyword>
<organism evidence="3 4">
    <name type="scientific">Tistrella bauzanensis</name>
    <dbReference type="NCBI Taxonomy" id="657419"/>
    <lineage>
        <taxon>Bacteria</taxon>
        <taxon>Pseudomonadati</taxon>
        <taxon>Pseudomonadota</taxon>
        <taxon>Alphaproteobacteria</taxon>
        <taxon>Geminicoccales</taxon>
        <taxon>Geminicoccaceae</taxon>
        <taxon>Tistrella</taxon>
    </lineage>
</organism>
<reference evidence="4" key="1">
    <citation type="journal article" date="2019" name="Int. J. Syst. Evol. Microbiol.">
        <title>The Global Catalogue of Microorganisms (GCM) 10K type strain sequencing project: providing services to taxonomists for standard genome sequencing and annotation.</title>
        <authorList>
            <consortium name="The Broad Institute Genomics Platform"/>
            <consortium name="The Broad Institute Genome Sequencing Center for Infectious Disease"/>
            <person name="Wu L."/>
            <person name="Ma J."/>
        </authorList>
    </citation>
    <scope>NUCLEOTIDE SEQUENCE [LARGE SCALE GENOMIC DNA]</scope>
    <source>
        <strain evidence="4">CGMCC 1.10188</strain>
    </source>
</reference>
<feature type="region of interest" description="Disordered" evidence="1">
    <location>
        <begin position="370"/>
        <end position="406"/>
    </location>
</feature>
<dbReference type="Proteomes" id="UP000603352">
    <property type="component" value="Unassembled WGS sequence"/>
</dbReference>
<evidence type="ECO:0000256" key="1">
    <source>
        <dbReference type="SAM" id="MobiDB-lite"/>
    </source>
</evidence>
<feature type="transmembrane region" description="Helical" evidence="2">
    <location>
        <begin position="270"/>
        <end position="290"/>
    </location>
</feature>
<accession>A0ABQ1I7H9</accession>
<keyword evidence="2" id="KW-0812">Transmembrane</keyword>
<feature type="transmembrane region" description="Helical" evidence="2">
    <location>
        <begin position="339"/>
        <end position="359"/>
    </location>
</feature>
<dbReference type="PANTHER" id="PTHR38592:SF3">
    <property type="entry name" value="BLL4819 PROTEIN"/>
    <property type="match status" value="1"/>
</dbReference>
<evidence type="ECO:0000256" key="2">
    <source>
        <dbReference type="SAM" id="Phobius"/>
    </source>
</evidence>
<feature type="transmembrane region" description="Helical" evidence="2">
    <location>
        <begin position="83"/>
        <end position="108"/>
    </location>
</feature>
<feature type="transmembrane region" description="Helical" evidence="2">
    <location>
        <begin position="229"/>
        <end position="250"/>
    </location>
</feature>
<feature type="transmembrane region" description="Helical" evidence="2">
    <location>
        <begin position="310"/>
        <end position="327"/>
    </location>
</feature>
<dbReference type="InterPro" id="IPR014550">
    <property type="entry name" value="UCP028704_OpgC"/>
</dbReference>
<dbReference type="Pfam" id="PF10129">
    <property type="entry name" value="OpgC_C"/>
    <property type="match status" value="1"/>
</dbReference>
<comment type="caution">
    <text evidence="3">The sequence shown here is derived from an EMBL/GenBank/DDBJ whole genome shotgun (WGS) entry which is preliminary data.</text>
</comment>
<evidence type="ECO:0000313" key="3">
    <source>
        <dbReference type="EMBL" id="GGB24554.1"/>
    </source>
</evidence>
<keyword evidence="2" id="KW-1133">Transmembrane helix</keyword>
<feature type="transmembrane region" description="Helical" evidence="2">
    <location>
        <begin position="141"/>
        <end position="161"/>
    </location>
</feature>
<dbReference type="PIRSF" id="PIRSF028704">
    <property type="entry name" value="UPC028704"/>
    <property type="match status" value="1"/>
</dbReference>
<feature type="transmembrane region" description="Helical" evidence="2">
    <location>
        <begin position="197"/>
        <end position="217"/>
    </location>
</feature>
<gene>
    <name evidence="3" type="ORF">GCM10011505_02280</name>
</gene>
<name>A0ABQ1I7H9_9PROT</name>
<dbReference type="EMBL" id="BMDZ01000002">
    <property type="protein sequence ID" value="GGB24554.1"/>
    <property type="molecule type" value="Genomic_DNA"/>
</dbReference>
<dbReference type="PANTHER" id="PTHR38592">
    <property type="entry name" value="BLL4819 PROTEIN"/>
    <property type="match status" value="1"/>
</dbReference>
<protein>
    <submittedName>
        <fullName evidence="3">Membrane protein</fullName>
    </submittedName>
</protein>
<keyword evidence="2" id="KW-0472">Membrane</keyword>
<proteinExistence type="predicted"/>
<feature type="compositionally biased region" description="Polar residues" evidence="1">
    <location>
        <begin position="387"/>
        <end position="396"/>
    </location>
</feature>
<feature type="transmembrane region" description="Helical" evidence="2">
    <location>
        <begin position="168"/>
        <end position="185"/>
    </location>
</feature>
<sequence length="406" mass="43471">MGAIRRGRLDEIDTVRGLALATIFIDHVPGNPLDQLTIRNFGLSDATEMFVFLAGLAAALAYFRKFTTGQPWTAAARAAKRGFDLYVVHLFCIVVVAAMVALTASLTLNPDKLDWINLGAVFKDPAQALIGLVALTHQPGYFNILPMYICFMLMLPVMMLIARASVGAMLAASATVWAIANITGLNAPQWPNDGGWFFNPLAWQFVFAIGFTVGAGIMGRAQIVPYRAWIWWLAVAWLVVSLAMKLAAFYPEPGMLPIPFFLYGQDKTFATLPRILHMLAMVYVVAYSPLGARLRSFGAGNPFAIMGRQGLPVFATGSVLAVGAQLIREPLGGGWMLDMVLVLSGLVALVVLAGSLEWLKRRAAAKPAVTPAGAPKAGLPRPVASPQPATMRSQPAATHGLGPIGA</sequence>
<evidence type="ECO:0000313" key="4">
    <source>
        <dbReference type="Proteomes" id="UP000603352"/>
    </source>
</evidence>
<dbReference type="RefSeq" id="WP_188574127.1">
    <property type="nucleotide sequence ID" value="NZ_BMDZ01000002.1"/>
</dbReference>